<dbReference type="Gene3D" id="3.90.180.10">
    <property type="entry name" value="Medium-chain alcohol dehydrogenases, catalytic domain"/>
    <property type="match status" value="1"/>
</dbReference>
<dbReference type="Pfam" id="PF00698">
    <property type="entry name" value="Acyl_transf_1"/>
    <property type="match status" value="1"/>
</dbReference>
<dbReference type="Pfam" id="PF14765">
    <property type="entry name" value="PS-DH"/>
    <property type="match status" value="1"/>
</dbReference>
<dbReference type="InterPro" id="IPR049551">
    <property type="entry name" value="PKS_DH_C"/>
</dbReference>
<dbReference type="Gene3D" id="1.10.1200.10">
    <property type="entry name" value="ACP-like"/>
    <property type="match status" value="1"/>
</dbReference>
<evidence type="ECO:0000256" key="4">
    <source>
        <dbReference type="ARBA" id="ARBA00022857"/>
    </source>
</evidence>
<dbReference type="Gene3D" id="3.30.70.3290">
    <property type="match status" value="1"/>
</dbReference>
<feature type="domain" description="Ketosynthase family 3 (KS3)" evidence="10">
    <location>
        <begin position="1"/>
        <end position="420"/>
    </location>
</feature>
<dbReference type="SUPFAM" id="SSF50129">
    <property type="entry name" value="GroES-like"/>
    <property type="match status" value="1"/>
</dbReference>
<dbReference type="PROSITE" id="PS52004">
    <property type="entry name" value="KS3_2"/>
    <property type="match status" value="1"/>
</dbReference>
<dbReference type="InterPro" id="IPR020807">
    <property type="entry name" value="PKS_DH"/>
</dbReference>
<dbReference type="InterPro" id="IPR057326">
    <property type="entry name" value="KR_dom"/>
</dbReference>
<dbReference type="InterPro" id="IPR014030">
    <property type="entry name" value="Ketoacyl_synth_N"/>
</dbReference>
<dbReference type="Pfam" id="PF16197">
    <property type="entry name" value="KAsynt_C_assoc"/>
    <property type="match status" value="1"/>
</dbReference>
<dbReference type="InterPro" id="IPR014043">
    <property type="entry name" value="Acyl_transferase_dom"/>
</dbReference>
<dbReference type="InterPro" id="IPR013154">
    <property type="entry name" value="ADH-like_N"/>
</dbReference>
<dbReference type="Gene3D" id="3.40.366.10">
    <property type="entry name" value="Malonyl-Coenzyme A Acyl Carrier Protein, domain 2"/>
    <property type="match status" value="1"/>
</dbReference>
<feature type="active site" description="Proton donor; for dehydratase activity" evidence="7">
    <location>
        <position position="1085"/>
    </location>
</feature>
<dbReference type="InterPro" id="IPR013968">
    <property type="entry name" value="PKS_KR"/>
</dbReference>
<dbReference type="InterPro" id="IPR016036">
    <property type="entry name" value="Malonyl_transacylase_ACP-bd"/>
</dbReference>
<evidence type="ECO:0000256" key="8">
    <source>
        <dbReference type="SAM" id="MobiDB-lite"/>
    </source>
</evidence>
<name>A0ABX8BVY6_9ACTN</name>
<evidence type="ECO:0000256" key="7">
    <source>
        <dbReference type="PROSITE-ProRule" id="PRU01363"/>
    </source>
</evidence>
<dbReference type="InterPro" id="IPR013217">
    <property type="entry name" value="Methyltransf_12"/>
</dbReference>
<dbReference type="SUPFAM" id="SSF51735">
    <property type="entry name" value="NAD(P)-binding Rossmann-fold domains"/>
    <property type="match status" value="3"/>
</dbReference>
<dbReference type="InterPro" id="IPR006162">
    <property type="entry name" value="Ppantetheine_attach_site"/>
</dbReference>
<dbReference type="InterPro" id="IPR020843">
    <property type="entry name" value="ER"/>
</dbReference>
<keyword evidence="4" id="KW-0521">NADP</keyword>
<accession>A0ABX8BVY6</accession>
<dbReference type="InterPro" id="IPR050091">
    <property type="entry name" value="PKS_NRPS_Biosynth_Enz"/>
</dbReference>
<evidence type="ECO:0000256" key="1">
    <source>
        <dbReference type="ARBA" id="ARBA00022450"/>
    </source>
</evidence>
<evidence type="ECO:0000256" key="2">
    <source>
        <dbReference type="ARBA" id="ARBA00022553"/>
    </source>
</evidence>
<dbReference type="InterPro" id="IPR001227">
    <property type="entry name" value="Ac_transferase_dom_sf"/>
</dbReference>
<dbReference type="Proteomes" id="UP000676079">
    <property type="component" value="Chromosome"/>
</dbReference>
<dbReference type="InterPro" id="IPR036291">
    <property type="entry name" value="NAD(P)-bd_dom_sf"/>
</dbReference>
<dbReference type="Gene3D" id="3.40.47.10">
    <property type="match status" value="1"/>
</dbReference>
<evidence type="ECO:0000259" key="10">
    <source>
        <dbReference type="PROSITE" id="PS52004"/>
    </source>
</evidence>
<dbReference type="InterPro" id="IPR049900">
    <property type="entry name" value="PKS_mFAS_DH"/>
</dbReference>
<proteinExistence type="predicted"/>
<dbReference type="SUPFAM" id="SSF52151">
    <property type="entry name" value="FabD/lysophospholipase-like"/>
    <property type="match status" value="1"/>
</dbReference>
<feature type="region of interest" description="Disordered" evidence="8">
    <location>
        <begin position="1543"/>
        <end position="1563"/>
    </location>
</feature>
<dbReference type="Gene3D" id="3.10.129.110">
    <property type="entry name" value="Polyketide synthase dehydratase"/>
    <property type="match status" value="1"/>
</dbReference>
<dbReference type="Gene3D" id="3.40.50.150">
    <property type="entry name" value="Vaccinia Virus protein VP39"/>
    <property type="match status" value="1"/>
</dbReference>
<keyword evidence="1" id="KW-0596">Phosphopantetheine</keyword>
<dbReference type="PROSITE" id="PS52019">
    <property type="entry name" value="PKS_MFAS_DH"/>
    <property type="match status" value="1"/>
</dbReference>
<dbReference type="Pfam" id="PF21089">
    <property type="entry name" value="PKS_DH_N"/>
    <property type="match status" value="1"/>
</dbReference>
<evidence type="ECO:0000259" key="9">
    <source>
        <dbReference type="PROSITE" id="PS50075"/>
    </source>
</evidence>
<dbReference type="PANTHER" id="PTHR43775">
    <property type="entry name" value="FATTY ACID SYNTHASE"/>
    <property type="match status" value="1"/>
</dbReference>
<dbReference type="InterPro" id="IPR016039">
    <property type="entry name" value="Thiolase-like"/>
</dbReference>
<keyword evidence="6" id="KW-0012">Acyltransferase</keyword>
<gene>
    <name evidence="12" type="ORF">KGD84_20120</name>
</gene>
<dbReference type="SMART" id="SM00829">
    <property type="entry name" value="PKS_ER"/>
    <property type="match status" value="1"/>
</dbReference>
<dbReference type="PROSITE" id="PS00012">
    <property type="entry name" value="PHOSPHOPANTETHEINE"/>
    <property type="match status" value="1"/>
</dbReference>
<keyword evidence="13" id="KW-1185">Reference proteome</keyword>
<dbReference type="SUPFAM" id="SSF53901">
    <property type="entry name" value="Thiolase-like"/>
    <property type="match status" value="1"/>
</dbReference>
<reference evidence="12 13" key="1">
    <citation type="submission" date="2021-05" db="EMBL/GenBank/DDBJ databases">
        <title>Direct Submission.</title>
        <authorList>
            <person name="Li K."/>
            <person name="Gao J."/>
        </authorList>
    </citation>
    <scope>NUCLEOTIDE SEQUENCE [LARGE SCALE GENOMIC DNA]</scope>
    <source>
        <strain evidence="12 13">Mg02</strain>
    </source>
</reference>
<dbReference type="Pfam" id="PF02801">
    <property type="entry name" value="Ketoacyl-synt_C"/>
    <property type="match status" value="1"/>
</dbReference>
<organism evidence="12 13">
    <name type="scientific">Nocardiopsis changdeensis</name>
    <dbReference type="NCBI Taxonomy" id="2831969"/>
    <lineage>
        <taxon>Bacteria</taxon>
        <taxon>Bacillati</taxon>
        <taxon>Actinomycetota</taxon>
        <taxon>Actinomycetes</taxon>
        <taxon>Streptosporangiales</taxon>
        <taxon>Nocardiopsidaceae</taxon>
        <taxon>Nocardiopsis</taxon>
    </lineage>
</organism>
<dbReference type="InterPro" id="IPR011032">
    <property type="entry name" value="GroES-like_sf"/>
</dbReference>
<dbReference type="SUPFAM" id="SSF55048">
    <property type="entry name" value="Probable ACP-binding domain of malonyl-CoA ACP transacylase"/>
    <property type="match status" value="1"/>
</dbReference>
<dbReference type="Pfam" id="PF00107">
    <property type="entry name" value="ADH_zinc_N"/>
    <property type="match status" value="1"/>
</dbReference>
<feature type="region of interest" description="N-terminal hotdog fold" evidence="7">
    <location>
        <begin position="897"/>
        <end position="1015"/>
    </location>
</feature>
<feature type="compositionally biased region" description="Basic and acidic residues" evidence="8">
    <location>
        <begin position="1543"/>
        <end position="1558"/>
    </location>
</feature>
<evidence type="ECO:0000313" key="12">
    <source>
        <dbReference type="EMBL" id="QUX26088.1"/>
    </source>
</evidence>
<dbReference type="InterPro" id="IPR009081">
    <property type="entry name" value="PP-bd_ACP"/>
</dbReference>
<dbReference type="InterPro" id="IPR029063">
    <property type="entry name" value="SAM-dependent_MTases_sf"/>
</dbReference>
<dbReference type="InterPro" id="IPR036736">
    <property type="entry name" value="ACP-like_sf"/>
</dbReference>
<sequence>MIGAACRLPGGITGLDGLWEALRDGRDLVTEVPADRFDKAWFHSADPDRPGKSYTFAGGIVDGIEEWDPGFFGISPREAARIDPRQRMALELAVEAFDDAGVDPRGLHGSDTAVHLGVYSLPFGSLQSRDTASIDAPTALGSSATAVPNRVSYHFDLRGPSTVTDTACSSSLVALHHACGELLSGRTGLALAGGVNLLLDPYEYVIAAKARMLSPTGRCRTFSADADGFVRAEGGGMLLLKRLSDAVADGDRVHAVVLGTGINCDGRTPGLAHPGEEAQEELLRGVYAGAGVSPRDLAYLEAHGTGTRVGDVVECTALGRALGVHRGPAGPLPVGSVKSNLGHLEAAAGVAGLLKGIVVLRHREIPPSLHSRTLNPGIDFDGLGLLPVRERLPLGGGGRPLVGVSSFGAGGANAHVVLGAHTAPDRPGSPVRSAAPRLPVVVSGHTGEALRQAARAHADRLRSAAPEEFYDLARTASVRRGRLRHRAAVLAQGPAEAADLLEAVADGAPGADGAEGANTTDADGARAAFVFSGNGSQWAGMGAGLLDSEPVFREEVERVDAALRPHLGWSVVDELRAPRERSALARTEVAQPALFAVQAGLVAALAERGVRPAAVVGHSAGEVAAAYACGALDLDSAARVIAERSRAQGTTAGTGRMAAVGLSPAEAEKELAPFRDRLEIAGVNGDTDVNVAGETGALRELGELLALRGVFHRELDLDYAFHSRMMDPVRADLLRALEGLAPSTPHTPMVSSVTACRLLDGEPDAAYWWRNVREPVLFAQAVRTLAEEGCDVFVEVAPHPVLGGYLRRASGTGRGRTAVLPTLRRPAEDGTTDERAALDSTACRVIAAGAADLAGFFPEQGRVADLPGVPWQRERHWNGSADWWAPLTGAGRGPYEHPLLGQRVPGPDAAWSGEVEPARLPWLADHRVGGAVVMPAAAFAEMALAAGRRALSGPVEVVSLDILRVLPLPWEDPEMDVRTQVSVPDGAGTVRIAARTGGDWRTHARARVRPPAGEAPPPLDAGRVRSRCGPDLGADGHYARMAEAGIGYGPAFRPLRRLHAADGEVLADYEVADAEDFEVSPVLMDAALQTTAALCGTDPGGDAFLPAAIGAVRRWRRPAASGLVHARLREATDDEIVCDLLITDGDGTVSVEIEGYRGRRFRAGSSRPVLYATRMRAAPKVSPPPAALPGPRELAEAAAPGIGEAEREWAGSRGLASDAAALTLTAHHAARALAELAAGAETFGTADLVAAGVRPHYDRLLGILASVAQAEGLLEDVSADGGAPRWRVCGPVDPERAMEEASWALPEAAPALVLYERCGWRLAEALRGELDPVELVFSDSGARLARYIYESLPFSRAANRYAAAAVAALVERWPADRPLRVLEVGGGTGATAAALLPLLPAERTRYVFTDLSPSLVSRAVRRFADHGFVECRTLDLEVPATEQGLDEGGFDLVVAANVLHATSDLRAVLGRLSEVLADGGRLLAVEHHDAGQLALAFGLLDGFWAYTDTDLRTDSPLLTARQWTDLLESSGFEETTRLSDADERSSVLLTRRSDRSPAPRDPVPGFSGARVLIAAEDGAGEHARALRERIVEGGGDAARTGLPRCAAGWARALERDAPSEVVLFLGDRPQDPDGGVGAAVERVAALRALVDALEERDTPPRVWAVTRPCGVLPAPEPCGAPEDAATWGVARVLDGERPWLDLRHVSLLRTGDPGADTAALAAELADPDSEDEVVLNGQGRFVPRLAPLPPATGESGPGEVCRLRLTDPGPSSRLEWVRTAAPEPAADEVLIDVRAVAVTGRDAAEALGEAPARPAAGGGHSAGYACAGVVKAVGGRVDGLAPGDRVYAFTPGAGATRVCARADMVGRIPDRTRFTEAATLPAYLAVQHGLEHLAGLGEGETLLVHGLGGGTAAAAVAHAREVGARVIATAEHPNGRDLLGMLGVADVLDTGDPALARKVSALTGGRGPDVVYNTATGAAAALALELLPPGGRFVQAADGPALPSPLPPLHGDLLLASVDTARMAAERPAAAAACFARAAEHVEAGAYRPLPLELHEPEGAGEAFRAPRAPATAGCAVVSLERTPAAVVPPRPAAFDPAGTYLITGGTSGFGAATARWMARRGARHLALTSRRGGAAPEVPALLRDLEELGAQASVHALDATDAAGVRSLIAGFAEEGRPLRGVVHAAMVLHDEPFEDTDDERIRAVLAPKLGGAHVLDRATRGMDLDLFAVYSSVTSAIGNLHQAGYAAANATAEAVVRSRRRAGLPGIAVQWGSIRDVGALAEEGVARTVVRLGMGLISADRAFAALEELLGRDAEVAAVLNIDWARIAEIRPYVMQRPRLRSLVPESSGCDATALEKARRRLAEAPPEEAEAVAAEMLAGVVARVVGAPPERVDRDRTLDHLGFDSIMATELLGAIRKEFGCDLALVEIVSGPSVTELAGRVVARLRNTKEEAK</sequence>
<protein>
    <submittedName>
        <fullName evidence="12">SDR family NAD(P)-dependent oxidoreductase</fullName>
    </submittedName>
</protein>
<dbReference type="InterPro" id="IPR042104">
    <property type="entry name" value="PKS_dehydratase_sf"/>
</dbReference>
<dbReference type="SMART" id="SM00826">
    <property type="entry name" value="PKS_DH"/>
    <property type="match status" value="1"/>
</dbReference>
<keyword evidence="5" id="KW-0511">Multifunctional enzyme</keyword>
<dbReference type="SMART" id="SM00827">
    <property type="entry name" value="PKS_AT"/>
    <property type="match status" value="1"/>
</dbReference>
<feature type="domain" description="PKS/mFAS DH" evidence="11">
    <location>
        <begin position="897"/>
        <end position="1167"/>
    </location>
</feature>
<feature type="domain" description="Carrier" evidence="9">
    <location>
        <begin position="2374"/>
        <end position="2448"/>
    </location>
</feature>
<dbReference type="Pfam" id="PF00109">
    <property type="entry name" value="ketoacyl-synt"/>
    <property type="match status" value="1"/>
</dbReference>
<dbReference type="InterPro" id="IPR049552">
    <property type="entry name" value="PKS_DH_N"/>
</dbReference>
<dbReference type="Pfam" id="PF00550">
    <property type="entry name" value="PP-binding"/>
    <property type="match status" value="1"/>
</dbReference>
<dbReference type="EMBL" id="CP074133">
    <property type="protein sequence ID" value="QUX26088.1"/>
    <property type="molecule type" value="Genomic_DNA"/>
</dbReference>
<dbReference type="SUPFAM" id="SSF53335">
    <property type="entry name" value="S-adenosyl-L-methionine-dependent methyltransferases"/>
    <property type="match status" value="1"/>
</dbReference>
<evidence type="ECO:0000259" key="11">
    <source>
        <dbReference type="PROSITE" id="PS52019"/>
    </source>
</evidence>
<dbReference type="Pfam" id="PF08659">
    <property type="entry name" value="KR"/>
    <property type="match status" value="1"/>
</dbReference>
<dbReference type="InterPro" id="IPR016035">
    <property type="entry name" value="Acyl_Trfase/lysoPLipase"/>
</dbReference>
<dbReference type="CDD" id="cd05195">
    <property type="entry name" value="enoyl_red"/>
    <property type="match status" value="1"/>
</dbReference>
<dbReference type="Gene3D" id="3.40.50.720">
    <property type="entry name" value="NAD(P)-binding Rossmann-like Domain"/>
    <property type="match status" value="3"/>
</dbReference>
<keyword evidence="3" id="KW-0808">Transferase</keyword>
<dbReference type="Pfam" id="PF08240">
    <property type="entry name" value="ADH_N"/>
    <property type="match status" value="1"/>
</dbReference>
<evidence type="ECO:0000256" key="6">
    <source>
        <dbReference type="ARBA" id="ARBA00023315"/>
    </source>
</evidence>
<dbReference type="PROSITE" id="PS50075">
    <property type="entry name" value="CARRIER"/>
    <property type="match status" value="1"/>
</dbReference>
<dbReference type="SMART" id="SM00822">
    <property type="entry name" value="PKS_KR"/>
    <property type="match status" value="1"/>
</dbReference>
<dbReference type="PROSITE" id="PS00606">
    <property type="entry name" value="KS3_1"/>
    <property type="match status" value="1"/>
</dbReference>
<dbReference type="SMART" id="SM00823">
    <property type="entry name" value="PKS_PP"/>
    <property type="match status" value="1"/>
</dbReference>
<dbReference type="PANTHER" id="PTHR43775:SF37">
    <property type="entry name" value="SI:DKEY-61P9.11"/>
    <property type="match status" value="1"/>
</dbReference>
<keyword evidence="2" id="KW-0597">Phosphoprotein</keyword>
<feature type="region of interest" description="C-terminal hotdog fold" evidence="7">
    <location>
        <begin position="1029"/>
        <end position="1167"/>
    </location>
</feature>
<dbReference type="SMART" id="SM00825">
    <property type="entry name" value="PKS_KS"/>
    <property type="match status" value="1"/>
</dbReference>
<dbReference type="InterPro" id="IPR020806">
    <property type="entry name" value="PKS_PP-bd"/>
</dbReference>
<dbReference type="CDD" id="cd00833">
    <property type="entry name" value="PKS"/>
    <property type="match status" value="1"/>
</dbReference>
<feature type="active site" description="Proton acceptor; for dehydratase activity" evidence="7">
    <location>
        <position position="926"/>
    </location>
</feature>
<dbReference type="InterPro" id="IPR014031">
    <property type="entry name" value="Ketoacyl_synth_C"/>
</dbReference>
<dbReference type="Pfam" id="PF08242">
    <property type="entry name" value="Methyltransf_12"/>
    <property type="match status" value="1"/>
</dbReference>
<dbReference type="InterPro" id="IPR018201">
    <property type="entry name" value="Ketoacyl_synth_AS"/>
</dbReference>
<dbReference type="InterPro" id="IPR020841">
    <property type="entry name" value="PKS_Beta-ketoAc_synthase_dom"/>
</dbReference>
<evidence type="ECO:0000313" key="13">
    <source>
        <dbReference type="Proteomes" id="UP000676079"/>
    </source>
</evidence>
<dbReference type="InterPro" id="IPR013149">
    <property type="entry name" value="ADH-like_C"/>
</dbReference>
<evidence type="ECO:0000256" key="5">
    <source>
        <dbReference type="ARBA" id="ARBA00023268"/>
    </source>
</evidence>
<dbReference type="InterPro" id="IPR032821">
    <property type="entry name" value="PKS_assoc"/>
</dbReference>
<dbReference type="SUPFAM" id="SSF47336">
    <property type="entry name" value="ACP-like"/>
    <property type="match status" value="1"/>
</dbReference>
<evidence type="ECO:0000256" key="3">
    <source>
        <dbReference type="ARBA" id="ARBA00022679"/>
    </source>
</evidence>